<dbReference type="InterPro" id="IPR009057">
    <property type="entry name" value="Homeodomain-like_sf"/>
</dbReference>
<organism evidence="8 9">
    <name type="scientific">Spirodela intermedia</name>
    <name type="common">Intermediate duckweed</name>
    <dbReference type="NCBI Taxonomy" id="51605"/>
    <lineage>
        <taxon>Eukaryota</taxon>
        <taxon>Viridiplantae</taxon>
        <taxon>Streptophyta</taxon>
        <taxon>Embryophyta</taxon>
        <taxon>Tracheophyta</taxon>
        <taxon>Spermatophyta</taxon>
        <taxon>Magnoliopsida</taxon>
        <taxon>Liliopsida</taxon>
        <taxon>Araceae</taxon>
        <taxon>Lemnoideae</taxon>
        <taxon>Spirodela</taxon>
    </lineage>
</organism>
<gene>
    <name evidence="8" type="ORF">SI8410_12017092</name>
</gene>
<dbReference type="Proteomes" id="UP000663760">
    <property type="component" value="Chromosome 12"/>
</dbReference>
<sequence>MEGGQGSGGRARLPLSSASSSVLLLAAETLLSSSCGAEMQRPRDSDVPPTPPNGDEHIIPLPRNHPLLPPCAIGAAPSGMLLDEPPFLCGLLLWGGVGSSSVSDFTGGGLLPADEGLAERRNRVAGAYPEARVVKGQWTTEEDSLLNMLVKQHGLRKWSQIAKKLAGRIGKQCRERWHNHLRPDIKKDTWSEEEERSLVEAHEKVGNRWAEISKMIPGRTENSIKNHWNATKRRQNARRRTMKGSADSGPRPTILQEYIRRLILIKAGAAATLTAGPSSHHILPSHPDHPTFDVDSSASTLTVYPAEGDALLSQDLFMYYSYALRMEGMTTPDKSFHESDILWGGFPSDEPSYVCDYYYDDGGVLPFLDVDRCGAVLDSFGGYGDHCDEAATGASYYCSRTSSGSSEVTETSRASQISPDIPRLQQISRTETPSDYDACGGWDWSCNRGDLDLMEMIGRGADTRCRRATPDHLEHGPLE</sequence>
<name>A0A7I8LAW0_SPIIN</name>
<feature type="domain" description="HTH myb-type" evidence="7">
    <location>
        <begin position="130"/>
        <end position="185"/>
    </location>
</feature>
<dbReference type="PROSITE" id="PS50090">
    <property type="entry name" value="MYB_LIKE"/>
    <property type="match status" value="2"/>
</dbReference>
<dbReference type="InterPro" id="IPR017884">
    <property type="entry name" value="SANT_dom"/>
</dbReference>
<accession>A0A7I8LAW0</accession>
<feature type="signal peptide" evidence="4">
    <location>
        <begin position="1"/>
        <end position="36"/>
    </location>
</feature>
<dbReference type="GO" id="GO:0000981">
    <property type="term" value="F:DNA-binding transcription factor activity, RNA polymerase II-specific"/>
    <property type="evidence" value="ECO:0007669"/>
    <property type="project" value="TreeGrafter"/>
</dbReference>
<evidence type="ECO:0000256" key="3">
    <source>
        <dbReference type="SAM" id="MobiDB-lite"/>
    </source>
</evidence>
<feature type="region of interest" description="Disordered" evidence="3">
    <location>
        <begin position="35"/>
        <end position="58"/>
    </location>
</feature>
<proteinExistence type="predicted"/>
<dbReference type="Pfam" id="PF13921">
    <property type="entry name" value="Myb_DNA-bind_6"/>
    <property type="match status" value="1"/>
</dbReference>
<evidence type="ECO:0000256" key="4">
    <source>
        <dbReference type="SAM" id="SignalP"/>
    </source>
</evidence>
<evidence type="ECO:0000259" key="5">
    <source>
        <dbReference type="PROSITE" id="PS50090"/>
    </source>
</evidence>
<keyword evidence="4" id="KW-0732">Signal</keyword>
<dbReference type="Gene3D" id="1.10.10.60">
    <property type="entry name" value="Homeodomain-like"/>
    <property type="match status" value="2"/>
</dbReference>
<dbReference type="EMBL" id="LR746275">
    <property type="protein sequence ID" value="CAA7406414.1"/>
    <property type="molecule type" value="Genomic_DNA"/>
</dbReference>
<dbReference type="PANTHER" id="PTHR45614:SF218">
    <property type="entry name" value="TRANSCRIPTION FACTOR MYB119-RELATED"/>
    <property type="match status" value="1"/>
</dbReference>
<keyword evidence="9" id="KW-1185">Reference proteome</keyword>
<dbReference type="PROSITE" id="PS51293">
    <property type="entry name" value="SANT"/>
    <property type="match status" value="1"/>
</dbReference>
<feature type="domain" description="Myb-like" evidence="5">
    <location>
        <begin position="182"/>
        <end position="232"/>
    </location>
</feature>
<feature type="domain" description="Myb-like" evidence="5">
    <location>
        <begin position="130"/>
        <end position="181"/>
    </location>
</feature>
<dbReference type="GO" id="GO:0005634">
    <property type="term" value="C:nucleus"/>
    <property type="evidence" value="ECO:0007669"/>
    <property type="project" value="TreeGrafter"/>
</dbReference>
<dbReference type="PANTHER" id="PTHR45614">
    <property type="entry name" value="MYB PROTEIN-RELATED"/>
    <property type="match status" value="1"/>
</dbReference>
<evidence type="ECO:0000313" key="8">
    <source>
        <dbReference type="EMBL" id="CAA7406414.1"/>
    </source>
</evidence>
<protein>
    <submittedName>
        <fullName evidence="8">Uncharacterized protein</fullName>
    </submittedName>
</protein>
<dbReference type="CDD" id="cd00167">
    <property type="entry name" value="SANT"/>
    <property type="match status" value="2"/>
</dbReference>
<keyword evidence="1" id="KW-0677">Repeat</keyword>
<dbReference type="InterPro" id="IPR017930">
    <property type="entry name" value="Myb_dom"/>
</dbReference>
<reference evidence="8" key="1">
    <citation type="submission" date="2020-02" db="EMBL/GenBank/DDBJ databases">
        <authorList>
            <person name="Scholz U."/>
            <person name="Mascher M."/>
            <person name="Fiebig A."/>
        </authorList>
    </citation>
    <scope>NUCLEOTIDE SEQUENCE</scope>
</reference>
<dbReference type="SMART" id="SM00717">
    <property type="entry name" value="SANT"/>
    <property type="match status" value="2"/>
</dbReference>
<feature type="compositionally biased region" description="Basic residues" evidence="3">
    <location>
        <begin position="230"/>
        <end position="242"/>
    </location>
</feature>
<feature type="domain" description="HTH myb-type" evidence="7">
    <location>
        <begin position="186"/>
        <end position="236"/>
    </location>
</feature>
<evidence type="ECO:0000256" key="1">
    <source>
        <dbReference type="ARBA" id="ARBA00022737"/>
    </source>
</evidence>
<dbReference type="InterPro" id="IPR050560">
    <property type="entry name" value="MYB_TF"/>
</dbReference>
<dbReference type="SUPFAM" id="SSF46689">
    <property type="entry name" value="Homeodomain-like"/>
    <property type="match status" value="1"/>
</dbReference>
<dbReference type="GO" id="GO:0000978">
    <property type="term" value="F:RNA polymerase II cis-regulatory region sequence-specific DNA binding"/>
    <property type="evidence" value="ECO:0007669"/>
    <property type="project" value="TreeGrafter"/>
</dbReference>
<evidence type="ECO:0000256" key="2">
    <source>
        <dbReference type="ARBA" id="ARBA00023125"/>
    </source>
</evidence>
<evidence type="ECO:0000259" key="7">
    <source>
        <dbReference type="PROSITE" id="PS51294"/>
    </source>
</evidence>
<feature type="region of interest" description="Disordered" evidence="3">
    <location>
        <begin position="230"/>
        <end position="250"/>
    </location>
</feature>
<feature type="chain" id="PRO_5029800920" evidence="4">
    <location>
        <begin position="37"/>
        <end position="479"/>
    </location>
</feature>
<dbReference type="OrthoDB" id="2143914at2759"/>
<dbReference type="AlphaFoldDB" id="A0A7I8LAW0"/>
<evidence type="ECO:0000259" key="6">
    <source>
        <dbReference type="PROSITE" id="PS51293"/>
    </source>
</evidence>
<dbReference type="PROSITE" id="PS51294">
    <property type="entry name" value="HTH_MYB"/>
    <property type="match status" value="2"/>
</dbReference>
<keyword evidence="2" id="KW-0238">DNA-binding</keyword>
<evidence type="ECO:0000313" key="9">
    <source>
        <dbReference type="Proteomes" id="UP000663760"/>
    </source>
</evidence>
<feature type="domain" description="SANT" evidence="6">
    <location>
        <begin position="185"/>
        <end position="236"/>
    </location>
</feature>
<dbReference type="InterPro" id="IPR001005">
    <property type="entry name" value="SANT/Myb"/>
</dbReference>
<dbReference type="FunFam" id="1.10.10.60:FF:000010">
    <property type="entry name" value="Transcriptional activator Myb isoform A"/>
    <property type="match status" value="1"/>
</dbReference>